<evidence type="ECO:0000313" key="1">
    <source>
        <dbReference type="EMBL" id="KAF4669198.1"/>
    </source>
</evidence>
<dbReference type="EMBL" id="JABAHT010000027">
    <property type="protein sequence ID" value="KAF4669198.1"/>
    <property type="molecule type" value="Genomic_DNA"/>
</dbReference>
<comment type="caution">
    <text evidence="1">The sequence shown here is derived from an EMBL/GenBank/DDBJ whole genome shotgun (WGS) entry which is preliminary data.</text>
</comment>
<gene>
    <name evidence="1" type="ORF">FOZ61_004783</name>
</gene>
<evidence type="ECO:0000313" key="2">
    <source>
        <dbReference type="Proteomes" id="UP000570595"/>
    </source>
</evidence>
<sequence>MSLSSWGRDCRFHIPSTTSNSSAINEGAALTGDEFRAGPAVSPQDQFNLAINHVHSLNGMWFCSICDVTILEGRLAALNHLDTVEHKKMRSSYQPRSENDLLDPRCSFRASQCTRVLLHREERLLWIGSLPVMSQEAREC</sequence>
<proteinExistence type="predicted"/>
<organism evidence="1 2">
    <name type="scientific">Perkinsus olseni</name>
    <name type="common">Perkinsus atlanticus</name>
    <dbReference type="NCBI Taxonomy" id="32597"/>
    <lineage>
        <taxon>Eukaryota</taxon>
        <taxon>Sar</taxon>
        <taxon>Alveolata</taxon>
        <taxon>Perkinsozoa</taxon>
        <taxon>Perkinsea</taxon>
        <taxon>Perkinsida</taxon>
        <taxon>Perkinsidae</taxon>
        <taxon>Perkinsus</taxon>
    </lineage>
</organism>
<reference evidence="1 2" key="1">
    <citation type="submission" date="2020-04" db="EMBL/GenBank/DDBJ databases">
        <title>Perkinsus olseni comparative genomics.</title>
        <authorList>
            <person name="Bogema D.R."/>
        </authorList>
    </citation>
    <scope>NUCLEOTIDE SEQUENCE [LARGE SCALE GENOMIC DNA]</scope>
    <source>
        <strain evidence="1">ATCC PRA-179</strain>
    </source>
</reference>
<name>A0A7J6MC87_PEROL</name>
<dbReference type="AlphaFoldDB" id="A0A7J6MC87"/>
<accession>A0A7J6MC87</accession>
<dbReference type="Proteomes" id="UP000570595">
    <property type="component" value="Unassembled WGS sequence"/>
</dbReference>
<protein>
    <submittedName>
        <fullName evidence="1">Uncharacterized protein</fullName>
    </submittedName>
</protein>